<dbReference type="GO" id="GO:0004674">
    <property type="term" value="F:protein serine/threonine kinase activity"/>
    <property type="evidence" value="ECO:0007669"/>
    <property type="project" value="TreeGrafter"/>
</dbReference>
<comment type="caution">
    <text evidence="5">The sequence shown here is derived from an EMBL/GenBank/DDBJ whole genome shotgun (WGS) entry which is preliminary data.</text>
</comment>
<dbReference type="InterPro" id="IPR001245">
    <property type="entry name" value="Ser-Thr/Tyr_kinase_cat_dom"/>
</dbReference>
<protein>
    <recommendedName>
        <fullName evidence="4">Protein kinase domain-containing protein</fullName>
    </recommendedName>
</protein>
<dbReference type="InterPro" id="IPR011009">
    <property type="entry name" value="Kinase-like_dom_sf"/>
</dbReference>
<proteinExistence type="predicted"/>
<sequence length="930" mass="104045">MSALHAPKAPSDHLRRESARVLSRLALIIEFRPWLEHVRSCKPRSSGSHSDFFLLWEIFALGAPLSTLLNLLSSPPFGARDQELTSIDWEKPELGLGLPHREKWFSHFIQRVQLLELQGVIALGEVLRVQDLFAGTNSGFAKAMERILNALQESFPGVFLLPKDASVRRSQYLRELVDSERQHITTLRMTGDSVELLSGGRSPLDPCLECLAVNRVVLRQYHDHILQGLEAAQQMPLAEDWSGIFAVDNIASQNAVGAYRAICANYLGLESALECFIDGSEVASHALILLSNVSLLLIRTSAYLSFLEVKHAKPSASVSDYYLQNILSVTSPAESSTYSNLCDTLFHFNEVSNNLDEMGNLLRTMKAAGIFQGRAFSWRSDVDPNELGPLLLDDLVDLQAPTSRRSLFLFEMALLCCTEEVDGESTHLEQQENVRYPILAWELGPALRKSTPLNLVCVIPTARMRRLRLCDSDSIELDWLDENNRLETIELFTSCTEQYDQWCATLEHFVPSIYQGSSGTIEENSNVPSDDEEAGGRRRSHARSWSLVGRKGPRSESSSLLRQEGCLSDQESLLSPQLLPRFFGGGSQEVSPLAINTTFPRIHLGTNELVGFDVPPTPPPESEPFAEEDPSVLLDLTGEVCREGNYPQAHGGFADVWKGTWGKQPGNWVAIKVLRSRLDDPDTEIKMSKRLSRELAVWKRLNHKHVLKLWGTVSDFGPYKSMVCPWLEQGSVSKYMERRGDILSMADRLQLLCEVADGLNYLHENSIVHGDLTGSNILIDDEGKAHLCDFGLSTIVAEICGSSSLTSCIGGAVRWADSALYTLSEDEDLVVTTRNDIYSFGSVTLEASGLYLLSGRIPYHYMRSDAQVVIELHKGNKPRRPAQSFVTDLQWAFIQRCWNVDQGSRPDSQELMRIIQGLHRASLEFRRHTY</sequence>
<keyword evidence="1" id="KW-0547">Nucleotide-binding</keyword>
<dbReference type="SUPFAM" id="SSF56112">
    <property type="entry name" value="Protein kinase-like (PK-like)"/>
    <property type="match status" value="1"/>
</dbReference>
<dbReference type="Proteomes" id="UP001295794">
    <property type="component" value="Unassembled WGS sequence"/>
</dbReference>
<evidence type="ECO:0000313" key="5">
    <source>
        <dbReference type="EMBL" id="CAK5270902.1"/>
    </source>
</evidence>
<dbReference type="InterPro" id="IPR008266">
    <property type="entry name" value="Tyr_kinase_AS"/>
</dbReference>
<dbReference type="Gene3D" id="1.10.510.10">
    <property type="entry name" value="Transferase(Phosphotransferase) domain 1"/>
    <property type="match status" value="1"/>
</dbReference>
<evidence type="ECO:0000259" key="4">
    <source>
        <dbReference type="PROSITE" id="PS50011"/>
    </source>
</evidence>
<dbReference type="PROSITE" id="PS00109">
    <property type="entry name" value="PROTEIN_KINASE_TYR"/>
    <property type="match status" value="1"/>
</dbReference>
<feature type="region of interest" description="Disordered" evidence="3">
    <location>
        <begin position="520"/>
        <end position="562"/>
    </location>
</feature>
<keyword evidence="2" id="KW-0067">ATP-binding</keyword>
<accession>A0AAD2HB68</accession>
<evidence type="ECO:0000256" key="3">
    <source>
        <dbReference type="SAM" id="MobiDB-lite"/>
    </source>
</evidence>
<organism evidence="5 6">
    <name type="scientific">Mycena citricolor</name>
    <dbReference type="NCBI Taxonomy" id="2018698"/>
    <lineage>
        <taxon>Eukaryota</taxon>
        <taxon>Fungi</taxon>
        <taxon>Dikarya</taxon>
        <taxon>Basidiomycota</taxon>
        <taxon>Agaricomycotina</taxon>
        <taxon>Agaricomycetes</taxon>
        <taxon>Agaricomycetidae</taxon>
        <taxon>Agaricales</taxon>
        <taxon>Marasmiineae</taxon>
        <taxon>Mycenaceae</taxon>
        <taxon>Mycena</taxon>
    </lineage>
</organism>
<reference evidence="5" key="1">
    <citation type="submission" date="2023-11" db="EMBL/GenBank/DDBJ databases">
        <authorList>
            <person name="De Vega J J."/>
            <person name="De Vega J J."/>
        </authorList>
    </citation>
    <scope>NUCLEOTIDE SEQUENCE</scope>
</reference>
<dbReference type="InterPro" id="IPR051681">
    <property type="entry name" value="Ser/Thr_Kinases-Pseudokinases"/>
</dbReference>
<dbReference type="GO" id="GO:0005524">
    <property type="term" value="F:ATP binding"/>
    <property type="evidence" value="ECO:0007669"/>
    <property type="project" value="UniProtKB-KW"/>
</dbReference>
<dbReference type="InterPro" id="IPR000719">
    <property type="entry name" value="Prot_kinase_dom"/>
</dbReference>
<evidence type="ECO:0000313" key="6">
    <source>
        <dbReference type="Proteomes" id="UP001295794"/>
    </source>
</evidence>
<dbReference type="Pfam" id="PF15411">
    <property type="entry name" value="PH_10"/>
    <property type="match status" value="1"/>
</dbReference>
<keyword evidence="6" id="KW-1185">Reference proteome</keyword>
<evidence type="ECO:0000256" key="2">
    <source>
        <dbReference type="ARBA" id="ARBA00022840"/>
    </source>
</evidence>
<evidence type="ECO:0000256" key="1">
    <source>
        <dbReference type="ARBA" id="ARBA00022741"/>
    </source>
</evidence>
<dbReference type="EMBL" id="CAVNYO010000169">
    <property type="protein sequence ID" value="CAK5270902.1"/>
    <property type="molecule type" value="Genomic_DNA"/>
</dbReference>
<dbReference type="PANTHER" id="PTHR44329">
    <property type="entry name" value="SERINE/THREONINE-PROTEIN KINASE TNNI3K-RELATED"/>
    <property type="match status" value="1"/>
</dbReference>
<feature type="domain" description="Protein kinase" evidence="4">
    <location>
        <begin position="642"/>
        <end position="930"/>
    </location>
</feature>
<dbReference type="Pfam" id="PF07714">
    <property type="entry name" value="PK_Tyr_Ser-Thr"/>
    <property type="match status" value="1"/>
</dbReference>
<name>A0AAD2HB68_9AGAR</name>
<dbReference type="AlphaFoldDB" id="A0AAD2HB68"/>
<dbReference type="PANTHER" id="PTHR44329:SF298">
    <property type="entry name" value="MIXED LINEAGE KINASE DOMAIN-LIKE PROTEIN"/>
    <property type="match status" value="1"/>
</dbReference>
<gene>
    <name evidence="5" type="ORF">MYCIT1_LOCUS15682</name>
</gene>
<dbReference type="PROSITE" id="PS50011">
    <property type="entry name" value="PROTEIN_KINASE_DOM"/>
    <property type="match status" value="1"/>
</dbReference>